<evidence type="ECO:0000313" key="11">
    <source>
        <dbReference type="Proteomes" id="UP001209878"/>
    </source>
</evidence>
<evidence type="ECO:0000313" key="10">
    <source>
        <dbReference type="EMBL" id="KAK2179733.1"/>
    </source>
</evidence>
<name>A0AAD9KXZ4_RIDPI</name>
<sequence>MAKLLHTIDAILGVKDQTVPHPSDNDAQMSVLRPAVVPRLWPQSGVDASEDEEHDVTKCELYRDETECTKPVIDASNCDRHETGNTSSSDDGSCAEDAAQKKQRRNRTTFTTYQLHQLEKAFERSHYPDVYSREELAVKINLPEVRIQEKVDSSSLGLADLHTSSVSSKSILLAPKYTMTSPMTSELPMDPWLTPPIASSGGVGSSLQLLSGVVCRQPTFPATFMYNDVTQPSYGLFPTASAKLAAVSHGMLPAGKLDAFSGYDECVGGSSVDRLRMKAKEHVGYMMR</sequence>
<evidence type="ECO:0000259" key="9">
    <source>
        <dbReference type="PROSITE" id="PS50803"/>
    </source>
</evidence>
<keyword evidence="4" id="KW-0804">Transcription</keyword>
<feature type="region of interest" description="Disordered" evidence="7">
    <location>
        <begin position="75"/>
        <end position="107"/>
    </location>
</feature>
<comment type="caution">
    <text evidence="10">The sequence shown here is derived from an EMBL/GenBank/DDBJ whole genome shotgun (WGS) entry which is preliminary data.</text>
</comment>
<dbReference type="CDD" id="cd00086">
    <property type="entry name" value="homeodomain"/>
    <property type="match status" value="1"/>
</dbReference>
<dbReference type="PANTHER" id="PTHR46271">
    <property type="entry name" value="HOMEOBOX PROTEIN, PUTATIVE-RELATED"/>
    <property type="match status" value="1"/>
</dbReference>
<dbReference type="SMART" id="SM00389">
    <property type="entry name" value="HOX"/>
    <property type="match status" value="1"/>
</dbReference>
<dbReference type="InterPro" id="IPR001356">
    <property type="entry name" value="HD"/>
</dbReference>
<dbReference type="Gene3D" id="1.10.10.60">
    <property type="entry name" value="Homeodomain-like"/>
    <property type="match status" value="1"/>
</dbReference>
<dbReference type="AlphaFoldDB" id="A0AAD9KXZ4"/>
<dbReference type="SUPFAM" id="SSF46689">
    <property type="entry name" value="Homeodomain-like"/>
    <property type="match status" value="1"/>
</dbReference>
<evidence type="ECO:0000256" key="6">
    <source>
        <dbReference type="RuleBase" id="RU000682"/>
    </source>
</evidence>
<reference evidence="10" key="1">
    <citation type="journal article" date="2023" name="Mol. Biol. Evol.">
        <title>Third-Generation Sequencing Reveals the Adaptive Role of the Epigenome in Three Deep-Sea Polychaetes.</title>
        <authorList>
            <person name="Perez M."/>
            <person name="Aroh O."/>
            <person name="Sun Y."/>
            <person name="Lan Y."/>
            <person name="Juniper S.K."/>
            <person name="Young C.R."/>
            <person name="Angers B."/>
            <person name="Qian P.Y."/>
        </authorList>
    </citation>
    <scope>NUCLEOTIDE SEQUENCE</scope>
    <source>
        <strain evidence="10">R07B-5</strain>
    </source>
</reference>
<evidence type="ECO:0000256" key="5">
    <source>
        <dbReference type="PROSITE-ProRule" id="PRU00108"/>
    </source>
</evidence>
<keyword evidence="5 6" id="KW-0539">Nucleus</keyword>
<evidence type="ECO:0000256" key="4">
    <source>
        <dbReference type="ARBA" id="ARBA00023163"/>
    </source>
</evidence>
<dbReference type="InterPro" id="IPR009057">
    <property type="entry name" value="Homeodomain-like_sf"/>
</dbReference>
<comment type="similarity">
    <text evidence="2">Belongs to the paired homeobox family. Bicoid subfamily.</text>
</comment>
<evidence type="ECO:0000256" key="1">
    <source>
        <dbReference type="ARBA" id="ARBA00004123"/>
    </source>
</evidence>
<organism evidence="10 11">
    <name type="scientific">Ridgeia piscesae</name>
    <name type="common">Tubeworm</name>
    <dbReference type="NCBI Taxonomy" id="27915"/>
    <lineage>
        <taxon>Eukaryota</taxon>
        <taxon>Metazoa</taxon>
        <taxon>Spiralia</taxon>
        <taxon>Lophotrochozoa</taxon>
        <taxon>Annelida</taxon>
        <taxon>Polychaeta</taxon>
        <taxon>Sedentaria</taxon>
        <taxon>Canalipalpata</taxon>
        <taxon>Sabellida</taxon>
        <taxon>Siboglinidae</taxon>
        <taxon>Ridgeia</taxon>
    </lineage>
</organism>
<accession>A0AAD9KXZ4</accession>
<evidence type="ECO:0000256" key="2">
    <source>
        <dbReference type="ARBA" id="ARBA00006503"/>
    </source>
</evidence>
<keyword evidence="5 6" id="KW-0238">DNA-binding</keyword>
<dbReference type="GO" id="GO:0000981">
    <property type="term" value="F:DNA-binding transcription factor activity, RNA polymerase II-specific"/>
    <property type="evidence" value="ECO:0007669"/>
    <property type="project" value="InterPro"/>
</dbReference>
<keyword evidence="5 6" id="KW-0371">Homeobox</keyword>
<feature type="DNA-binding region" description="Homeobox" evidence="5">
    <location>
        <begin position="103"/>
        <end position="149"/>
    </location>
</feature>
<protein>
    <submittedName>
        <fullName evidence="10">Uncharacterized protein</fullName>
    </submittedName>
</protein>
<proteinExistence type="inferred from homology"/>
<dbReference type="Proteomes" id="UP001209878">
    <property type="component" value="Unassembled WGS sequence"/>
</dbReference>
<comment type="subcellular location">
    <subcellularLocation>
        <location evidence="1 5 6">Nucleus</location>
    </subcellularLocation>
</comment>
<feature type="domain" description="OAR" evidence="9">
    <location>
        <begin position="270"/>
        <end position="283"/>
    </location>
</feature>
<gene>
    <name evidence="10" type="ORF">NP493_475g02035</name>
</gene>
<dbReference type="EMBL" id="JAODUO010000475">
    <property type="protein sequence ID" value="KAK2179733.1"/>
    <property type="molecule type" value="Genomic_DNA"/>
</dbReference>
<evidence type="ECO:0000259" key="8">
    <source>
        <dbReference type="PROSITE" id="PS50071"/>
    </source>
</evidence>
<keyword evidence="3" id="KW-0805">Transcription regulation</keyword>
<dbReference type="PROSITE" id="PS50803">
    <property type="entry name" value="OAR"/>
    <property type="match status" value="1"/>
</dbReference>
<feature type="domain" description="Homeobox" evidence="8">
    <location>
        <begin position="101"/>
        <end position="148"/>
    </location>
</feature>
<dbReference type="GO" id="GO:0000978">
    <property type="term" value="F:RNA polymerase II cis-regulatory region sequence-specific DNA binding"/>
    <property type="evidence" value="ECO:0007669"/>
    <property type="project" value="TreeGrafter"/>
</dbReference>
<evidence type="ECO:0000256" key="7">
    <source>
        <dbReference type="SAM" id="MobiDB-lite"/>
    </source>
</evidence>
<dbReference type="InterPro" id="IPR043562">
    <property type="entry name" value="RAX/RAX2"/>
</dbReference>
<keyword evidence="11" id="KW-1185">Reference proteome</keyword>
<dbReference type="GO" id="GO:0045944">
    <property type="term" value="P:positive regulation of transcription by RNA polymerase II"/>
    <property type="evidence" value="ECO:0007669"/>
    <property type="project" value="InterPro"/>
</dbReference>
<dbReference type="GO" id="GO:0005634">
    <property type="term" value="C:nucleus"/>
    <property type="evidence" value="ECO:0007669"/>
    <property type="project" value="UniProtKB-SubCell"/>
</dbReference>
<dbReference type="PROSITE" id="PS50071">
    <property type="entry name" value="HOMEOBOX_2"/>
    <property type="match status" value="1"/>
</dbReference>
<dbReference type="InterPro" id="IPR003654">
    <property type="entry name" value="OAR_dom"/>
</dbReference>
<evidence type="ECO:0000256" key="3">
    <source>
        <dbReference type="ARBA" id="ARBA00023015"/>
    </source>
</evidence>
<dbReference type="Pfam" id="PF00046">
    <property type="entry name" value="Homeodomain"/>
    <property type="match status" value="1"/>
</dbReference>
<dbReference type="PANTHER" id="PTHR46271:SF4">
    <property type="entry name" value="HOMEOBOX PROTEIN, PUTATIVE-RELATED"/>
    <property type="match status" value="1"/>
</dbReference>